<evidence type="ECO:0000313" key="2">
    <source>
        <dbReference type="EMBL" id="KAF8760462.1"/>
    </source>
</evidence>
<reference evidence="2" key="1">
    <citation type="submission" date="2020-07" db="EMBL/GenBank/DDBJ databases">
        <title>Genome sequence and genetic diversity analysis of an under-domesticated orphan crop, white fonio (Digitaria exilis).</title>
        <authorList>
            <person name="Bennetzen J.L."/>
            <person name="Chen S."/>
            <person name="Ma X."/>
            <person name="Wang X."/>
            <person name="Yssel A.E.J."/>
            <person name="Chaluvadi S.R."/>
            <person name="Johnson M."/>
            <person name="Gangashetty P."/>
            <person name="Hamidou F."/>
            <person name="Sanogo M.D."/>
            <person name="Zwaenepoel A."/>
            <person name="Wallace J."/>
            <person name="Van De Peer Y."/>
            <person name="Van Deynze A."/>
        </authorList>
    </citation>
    <scope>NUCLEOTIDE SEQUENCE</scope>
    <source>
        <tissue evidence="2">Leaves</tissue>
    </source>
</reference>
<evidence type="ECO:0000256" key="1">
    <source>
        <dbReference type="SAM" id="Phobius"/>
    </source>
</evidence>
<accession>A0A835KQ80</accession>
<comment type="caution">
    <text evidence="2">The sequence shown here is derived from an EMBL/GenBank/DDBJ whole genome shotgun (WGS) entry which is preliminary data.</text>
</comment>
<keyword evidence="3" id="KW-1185">Reference proteome</keyword>
<feature type="transmembrane region" description="Helical" evidence="1">
    <location>
        <begin position="23"/>
        <end position="44"/>
    </location>
</feature>
<sequence>MASTSRTTTVTSPDHHPPTKATVISTFVSAGFTGIAILAVVVLFSHYRVRGRAPVTAAVAGDNDRERRRAGVDIAKLPEFAYTQSARRDGAAAAAVQAPVPRGMHRHVAGVAHDVPSLPGGR</sequence>
<keyword evidence="1" id="KW-0472">Membrane</keyword>
<evidence type="ECO:0000313" key="3">
    <source>
        <dbReference type="Proteomes" id="UP000636709"/>
    </source>
</evidence>
<organism evidence="2 3">
    <name type="scientific">Digitaria exilis</name>
    <dbReference type="NCBI Taxonomy" id="1010633"/>
    <lineage>
        <taxon>Eukaryota</taxon>
        <taxon>Viridiplantae</taxon>
        <taxon>Streptophyta</taxon>
        <taxon>Embryophyta</taxon>
        <taxon>Tracheophyta</taxon>
        <taxon>Spermatophyta</taxon>
        <taxon>Magnoliopsida</taxon>
        <taxon>Liliopsida</taxon>
        <taxon>Poales</taxon>
        <taxon>Poaceae</taxon>
        <taxon>PACMAD clade</taxon>
        <taxon>Panicoideae</taxon>
        <taxon>Panicodae</taxon>
        <taxon>Paniceae</taxon>
        <taxon>Anthephorinae</taxon>
        <taxon>Digitaria</taxon>
    </lineage>
</organism>
<keyword evidence="1" id="KW-0812">Transmembrane</keyword>
<dbReference type="EMBL" id="JACEFO010000708">
    <property type="protein sequence ID" value="KAF8760462.1"/>
    <property type="molecule type" value="Genomic_DNA"/>
</dbReference>
<dbReference type="AlphaFoldDB" id="A0A835KQ80"/>
<name>A0A835KQ80_9POAL</name>
<gene>
    <name evidence="2" type="ORF">HU200_010084</name>
</gene>
<dbReference type="OrthoDB" id="8062037at2759"/>
<proteinExistence type="predicted"/>
<dbReference type="Proteomes" id="UP000636709">
    <property type="component" value="Unassembled WGS sequence"/>
</dbReference>
<keyword evidence="1" id="KW-1133">Transmembrane helix</keyword>
<protein>
    <submittedName>
        <fullName evidence="2">Uncharacterized protein</fullName>
    </submittedName>
</protein>